<keyword evidence="1" id="KW-0472">Membrane</keyword>
<dbReference type="EMBL" id="JAACJO010000017">
    <property type="protein sequence ID" value="KAF5349146.1"/>
    <property type="molecule type" value="Genomic_DNA"/>
</dbReference>
<sequence>MIAEIILQMRLYALYSLNKKILALMVTSFLIASSISAVIMGKVLTSITATARPLSFLGTPPFQDFVFCAPSNVSPKFYTFWIPILMNECLLCILALVRGFQAFRSEGTMFQTGRRLVGILIRDSVLYFMVIMSTYLTCLLIWSTARTTLLEIPIGFSVAMSCVLTNRIILNVREANKKVNRLSVTAYQVTIGEDGSRTTLSDVEMAQLRSLRPQRERKYSVL</sequence>
<feature type="transmembrane region" description="Helical" evidence="1">
    <location>
        <begin position="124"/>
        <end position="142"/>
    </location>
</feature>
<protein>
    <submittedName>
        <fullName evidence="2">Uncharacterized protein</fullName>
    </submittedName>
</protein>
<dbReference type="Proteomes" id="UP000559027">
    <property type="component" value="Unassembled WGS sequence"/>
</dbReference>
<feature type="transmembrane region" description="Helical" evidence="1">
    <location>
        <begin position="21"/>
        <end position="44"/>
    </location>
</feature>
<evidence type="ECO:0000313" key="2">
    <source>
        <dbReference type="EMBL" id="KAF5349146.1"/>
    </source>
</evidence>
<dbReference type="AlphaFoldDB" id="A0A8H5CW62"/>
<keyword evidence="3" id="KW-1185">Reference proteome</keyword>
<proteinExistence type="predicted"/>
<accession>A0A8H5CW62</accession>
<feature type="transmembrane region" description="Helical" evidence="1">
    <location>
        <begin position="80"/>
        <end position="103"/>
    </location>
</feature>
<dbReference type="OrthoDB" id="3349377at2759"/>
<feature type="transmembrane region" description="Helical" evidence="1">
    <location>
        <begin position="154"/>
        <end position="172"/>
    </location>
</feature>
<comment type="caution">
    <text evidence="2">The sequence shown here is derived from an EMBL/GenBank/DDBJ whole genome shotgun (WGS) entry which is preliminary data.</text>
</comment>
<gene>
    <name evidence="2" type="ORF">D9756_009477</name>
</gene>
<name>A0A8H5CW62_9AGAR</name>
<organism evidence="2 3">
    <name type="scientific">Leucocoprinus leucothites</name>
    <dbReference type="NCBI Taxonomy" id="201217"/>
    <lineage>
        <taxon>Eukaryota</taxon>
        <taxon>Fungi</taxon>
        <taxon>Dikarya</taxon>
        <taxon>Basidiomycota</taxon>
        <taxon>Agaricomycotina</taxon>
        <taxon>Agaricomycetes</taxon>
        <taxon>Agaricomycetidae</taxon>
        <taxon>Agaricales</taxon>
        <taxon>Agaricineae</taxon>
        <taxon>Agaricaceae</taxon>
        <taxon>Leucocoprinus</taxon>
    </lineage>
</organism>
<evidence type="ECO:0000313" key="3">
    <source>
        <dbReference type="Proteomes" id="UP000559027"/>
    </source>
</evidence>
<evidence type="ECO:0000256" key="1">
    <source>
        <dbReference type="SAM" id="Phobius"/>
    </source>
</evidence>
<reference evidence="2 3" key="1">
    <citation type="journal article" date="2020" name="ISME J.">
        <title>Uncovering the hidden diversity of litter-decomposition mechanisms in mushroom-forming fungi.</title>
        <authorList>
            <person name="Floudas D."/>
            <person name="Bentzer J."/>
            <person name="Ahren D."/>
            <person name="Johansson T."/>
            <person name="Persson P."/>
            <person name="Tunlid A."/>
        </authorList>
    </citation>
    <scope>NUCLEOTIDE SEQUENCE [LARGE SCALE GENOMIC DNA]</scope>
    <source>
        <strain evidence="2 3">CBS 146.42</strain>
    </source>
</reference>
<keyword evidence="1" id="KW-1133">Transmembrane helix</keyword>
<keyword evidence="1" id="KW-0812">Transmembrane</keyword>